<evidence type="ECO:0000313" key="3">
    <source>
        <dbReference type="EMBL" id="MET3617183.1"/>
    </source>
</evidence>
<feature type="domain" description="HTH cro/C1-type" evidence="2">
    <location>
        <begin position="7"/>
        <end position="61"/>
    </location>
</feature>
<keyword evidence="4" id="KW-1185">Reference proteome</keyword>
<dbReference type="PROSITE" id="PS50943">
    <property type="entry name" value="HTH_CROC1"/>
    <property type="match status" value="1"/>
</dbReference>
<organism evidence="3 4">
    <name type="scientific">Peptoniphilus olsenii</name>
    <dbReference type="NCBI Taxonomy" id="411570"/>
    <lineage>
        <taxon>Bacteria</taxon>
        <taxon>Bacillati</taxon>
        <taxon>Bacillota</taxon>
        <taxon>Tissierellia</taxon>
        <taxon>Tissierellales</taxon>
        <taxon>Peptoniphilaceae</taxon>
        <taxon>Peptoniphilus</taxon>
    </lineage>
</organism>
<protein>
    <submittedName>
        <fullName evidence="3">Transcriptional regulator with XRE-family HTH domain</fullName>
    </submittedName>
</protein>
<comment type="caution">
    <text evidence="3">The sequence shown here is derived from an EMBL/GenBank/DDBJ whole genome shotgun (WGS) entry which is preliminary data.</text>
</comment>
<evidence type="ECO:0000313" key="4">
    <source>
        <dbReference type="Proteomes" id="UP001549162"/>
    </source>
</evidence>
<dbReference type="EMBL" id="JBEPMA010000003">
    <property type="protein sequence ID" value="MET3617183.1"/>
    <property type="molecule type" value="Genomic_DNA"/>
</dbReference>
<dbReference type="SUPFAM" id="SSF47413">
    <property type="entry name" value="lambda repressor-like DNA-binding domains"/>
    <property type="match status" value="1"/>
</dbReference>
<dbReference type="InterPro" id="IPR001387">
    <property type="entry name" value="Cro/C1-type_HTH"/>
</dbReference>
<dbReference type="PANTHER" id="PTHR46558:SF13">
    <property type="entry name" value="HTH-TYPE TRANSCRIPTIONAL REGULATOR IMMR"/>
    <property type="match status" value="1"/>
</dbReference>
<dbReference type="Gene3D" id="1.10.260.40">
    <property type="entry name" value="lambda repressor-like DNA-binding domains"/>
    <property type="match status" value="1"/>
</dbReference>
<reference evidence="3 4" key="1">
    <citation type="submission" date="2024-06" db="EMBL/GenBank/DDBJ databases">
        <title>Genomic Encyclopedia of Type Strains, Phase IV (KMG-IV): sequencing the most valuable type-strain genomes for metagenomic binning, comparative biology and taxonomic classification.</title>
        <authorList>
            <person name="Goeker M."/>
        </authorList>
    </citation>
    <scope>NUCLEOTIDE SEQUENCE [LARGE SCALE GENOMIC DNA]</scope>
    <source>
        <strain evidence="3 4">DSM 21460</strain>
    </source>
</reference>
<sequence length="121" mass="14388">MSFGTNIRNLRIKNKLTQKELADKLNLSRPTIGRYETDERFPDKDVIIKLADIFNISLDTLFDRNFKDKLIQEEEIIYQHDLINKIIKKYNIPKEYLKDEDFIKDIADFGVKAALRIKNLR</sequence>
<dbReference type="RefSeq" id="WP_354367380.1">
    <property type="nucleotide sequence ID" value="NZ_JBEPMA010000003.1"/>
</dbReference>
<dbReference type="SMART" id="SM00530">
    <property type="entry name" value="HTH_XRE"/>
    <property type="match status" value="1"/>
</dbReference>
<dbReference type="CDD" id="cd00093">
    <property type="entry name" value="HTH_XRE"/>
    <property type="match status" value="1"/>
</dbReference>
<keyword evidence="1" id="KW-0238">DNA-binding</keyword>
<evidence type="ECO:0000259" key="2">
    <source>
        <dbReference type="PROSITE" id="PS50943"/>
    </source>
</evidence>
<gene>
    <name evidence="3" type="ORF">ABID14_000811</name>
</gene>
<name>A0ABV2J8V4_9FIRM</name>
<dbReference type="Proteomes" id="UP001549162">
    <property type="component" value="Unassembled WGS sequence"/>
</dbReference>
<proteinExistence type="predicted"/>
<dbReference type="InterPro" id="IPR010982">
    <property type="entry name" value="Lambda_DNA-bd_dom_sf"/>
</dbReference>
<accession>A0ABV2J8V4</accession>
<dbReference type="PANTHER" id="PTHR46558">
    <property type="entry name" value="TRACRIPTIONAL REGULATORY PROTEIN-RELATED-RELATED"/>
    <property type="match status" value="1"/>
</dbReference>
<dbReference type="Pfam" id="PF01381">
    <property type="entry name" value="HTH_3"/>
    <property type="match status" value="1"/>
</dbReference>
<evidence type="ECO:0000256" key="1">
    <source>
        <dbReference type="ARBA" id="ARBA00023125"/>
    </source>
</evidence>